<evidence type="ECO:0000313" key="3">
    <source>
        <dbReference type="Proteomes" id="UP000768163"/>
    </source>
</evidence>
<dbReference type="PANTHER" id="PTHR40730:SF4">
    <property type="entry name" value="TRANSCRIPTIONAL REGULATOR"/>
    <property type="match status" value="1"/>
</dbReference>
<dbReference type="GO" id="GO:0003677">
    <property type="term" value="F:DNA binding"/>
    <property type="evidence" value="ECO:0007669"/>
    <property type="project" value="InterPro"/>
</dbReference>
<dbReference type="CDD" id="cd00093">
    <property type="entry name" value="HTH_XRE"/>
    <property type="match status" value="1"/>
</dbReference>
<accession>A0A8J7YRY5</accession>
<organism evidence="1 3">
    <name type="scientific">Candidatus Altarchaeum hamiconexum</name>
    <dbReference type="NCBI Taxonomy" id="1803513"/>
    <lineage>
        <taxon>Archaea</taxon>
        <taxon>Candidatus Altarchaeota</taxon>
        <taxon>Candidatus Altiarchaeia</taxon>
        <taxon>Candidatus Altarchaeales</taxon>
        <taxon>Candidatus Altarchaeaceae</taxon>
        <taxon>Candidatus Altarchaeum</taxon>
    </lineage>
</organism>
<dbReference type="InterPro" id="IPR001387">
    <property type="entry name" value="Cro/C1-type_HTH"/>
</dbReference>
<gene>
    <name evidence="2" type="ORF">GW779_00855</name>
    <name evidence="1" type="ORF">GW910_02870</name>
</gene>
<dbReference type="PANTHER" id="PTHR40730">
    <property type="entry name" value="TRANSCRIPTIONAL REGULATOR PROTEIN-LIKE PROTEIN"/>
    <property type="match status" value="1"/>
</dbReference>
<sequence length="126" mass="14321">MKSPCELVVWHLLPAIRSELVKSLKEEKIPQKDAAKHLGITPASVSLYVSGKRGVDMELPDDIKIKIRELAKKIIGEDMTPFEVMKSICPLCMELRKRKILCDMHKKIDDGIPEECDFWKNTTGCV</sequence>
<evidence type="ECO:0000313" key="1">
    <source>
        <dbReference type="EMBL" id="NCN65004.1"/>
    </source>
</evidence>
<dbReference type="AlphaFoldDB" id="A0A8J7YRY5"/>
<reference evidence="1" key="1">
    <citation type="submission" date="2019-11" db="EMBL/GenBank/DDBJ databases">
        <title>Lipid analysis of CO2-rich subsurface aquifers suggests an autotrophy-based deep biosphere with lysolipids enriched in CPR bacteria.</title>
        <authorList>
            <person name="Probst A.J."/>
            <person name="Elling F.J."/>
            <person name="Castelle C.J."/>
            <person name="Zhu Q."/>
            <person name="Elvert M."/>
            <person name="Birarda G."/>
            <person name="Holman H.-Y."/>
            <person name="Lane K.R."/>
            <person name="Ladd B."/>
            <person name="Ryan M.C."/>
            <person name="Woyke T."/>
            <person name="Hinrichs K.-U."/>
            <person name="Banfield J.F."/>
        </authorList>
    </citation>
    <scope>NUCLEOTIDE SEQUENCE</scope>
    <source>
        <strain evidence="1">CG_2015-01_33_1645</strain>
        <strain evidence="2">CG_2015-04_33_537</strain>
    </source>
</reference>
<evidence type="ECO:0000313" key="2">
    <source>
        <dbReference type="EMBL" id="NCS90962.1"/>
    </source>
</evidence>
<dbReference type="EMBL" id="JAACQH010000012">
    <property type="protein sequence ID" value="NCS90962.1"/>
    <property type="molecule type" value="Genomic_DNA"/>
</dbReference>
<dbReference type="EMBL" id="JAACVF010000072">
    <property type="protein sequence ID" value="NCN65004.1"/>
    <property type="molecule type" value="Genomic_DNA"/>
</dbReference>
<dbReference type="Gene3D" id="1.10.260.40">
    <property type="entry name" value="lambda repressor-like DNA-binding domains"/>
    <property type="match status" value="1"/>
</dbReference>
<proteinExistence type="predicted"/>
<dbReference type="Proteomes" id="UP000768163">
    <property type="component" value="Unassembled WGS sequence"/>
</dbReference>
<name>A0A8J7YRY5_9ARCH</name>
<dbReference type="Proteomes" id="UP000738826">
    <property type="component" value="Unassembled WGS sequence"/>
</dbReference>
<protein>
    <submittedName>
        <fullName evidence="1">Transcriptional regulator</fullName>
    </submittedName>
</protein>
<comment type="caution">
    <text evidence="1">The sequence shown here is derived from an EMBL/GenBank/DDBJ whole genome shotgun (WGS) entry which is preliminary data.</text>
</comment>
<dbReference type="InterPro" id="IPR010982">
    <property type="entry name" value="Lambda_DNA-bd_dom_sf"/>
</dbReference>
<dbReference type="SUPFAM" id="SSF47413">
    <property type="entry name" value="lambda repressor-like DNA-binding domains"/>
    <property type="match status" value="1"/>
</dbReference>